<reference evidence="1 2" key="1">
    <citation type="journal article" date="2016" name="Front. Microbiol.">
        <title>Comparative Genomics Analysis of Streptomyces Species Reveals Their Adaptation to the Marine Environment and Their Diversity at the Genomic Level.</title>
        <authorList>
            <person name="Tian X."/>
            <person name="Zhang Z."/>
            <person name="Yang T."/>
            <person name="Chen M."/>
            <person name="Li J."/>
            <person name="Chen F."/>
            <person name="Yang J."/>
            <person name="Li W."/>
            <person name="Zhang B."/>
            <person name="Zhang Z."/>
            <person name="Wu J."/>
            <person name="Zhang C."/>
            <person name="Long L."/>
            <person name="Xiao J."/>
        </authorList>
    </citation>
    <scope>NUCLEOTIDE SEQUENCE [LARGE SCALE GENOMIC DNA]</scope>
    <source>
        <strain evidence="1 2">SCSIO M10372</strain>
    </source>
</reference>
<protein>
    <submittedName>
        <fullName evidence="1">Uncharacterized protein</fullName>
    </submittedName>
</protein>
<name>A0A1E7LTP4_9ACTN</name>
<dbReference type="RefSeq" id="WP_070201726.1">
    <property type="nucleotide sequence ID" value="NZ_LJGZ01000083.1"/>
</dbReference>
<proteinExistence type="predicted"/>
<accession>A0A1E7LTP4</accession>
<gene>
    <name evidence="1" type="ORF">AN221_17220</name>
</gene>
<evidence type="ECO:0000313" key="2">
    <source>
        <dbReference type="Proteomes" id="UP000175971"/>
    </source>
</evidence>
<dbReference type="AlphaFoldDB" id="A0A1E7LTP4"/>
<evidence type="ECO:0000313" key="1">
    <source>
        <dbReference type="EMBL" id="OEV19531.1"/>
    </source>
</evidence>
<dbReference type="Proteomes" id="UP000175971">
    <property type="component" value="Unassembled WGS sequence"/>
</dbReference>
<sequence length="155" mass="16951">MAERIFTLDDLTGTRSVCGCLACNLSAVFADHLTALRTNYPGTVTTLGHRGASPGTTAVPHFLAVRLGDGLVDVVVWEEMRPHQLTAWLPDTEARARVPQLAARIPRLVRIRQALRAGTFTPSGAAGEALSTGDRYPSFRFLVEHWPTLKKEFTP</sequence>
<dbReference type="EMBL" id="LJGZ01000083">
    <property type="protein sequence ID" value="OEV19531.1"/>
    <property type="molecule type" value="Genomic_DNA"/>
</dbReference>
<organism evidence="1 2">
    <name type="scientific">Streptomyces nanshensis</name>
    <dbReference type="NCBI Taxonomy" id="518642"/>
    <lineage>
        <taxon>Bacteria</taxon>
        <taxon>Bacillati</taxon>
        <taxon>Actinomycetota</taxon>
        <taxon>Actinomycetes</taxon>
        <taxon>Kitasatosporales</taxon>
        <taxon>Streptomycetaceae</taxon>
        <taxon>Streptomyces</taxon>
    </lineage>
</organism>
<dbReference type="PATRIC" id="fig|518642.7.peg.4808"/>
<comment type="caution">
    <text evidence="1">The sequence shown here is derived from an EMBL/GenBank/DDBJ whole genome shotgun (WGS) entry which is preliminary data.</text>
</comment>
<keyword evidence="2" id="KW-1185">Reference proteome</keyword>